<feature type="transmembrane region" description="Helical" evidence="7">
    <location>
        <begin position="24"/>
        <end position="46"/>
    </location>
</feature>
<gene>
    <name evidence="8" type="ORF">H7F51_14250</name>
</gene>
<feature type="transmembrane region" description="Helical" evidence="7">
    <location>
        <begin position="286"/>
        <end position="306"/>
    </location>
</feature>
<feature type="transmembrane region" description="Helical" evidence="7">
    <location>
        <begin position="148"/>
        <end position="169"/>
    </location>
</feature>
<evidence type="ECO:0000313" key="8">
    <source>
        <dbReference type="EMBL" id="MBC2666679.1"/>
    </source>
</evidence>
<evidence type="ECO:0000256" key="2">
    <source>
        <dbReference type="ARBA" id="ARBA00022448"/>
    </source>
</evidence>
<protein>
    <submittedName>
        <fullName evidence="8">MFS transporter</fullName>
    </submittedName>
</protein>
<accession>A0A7X1FTF9</accession>
<dbReference type="InterPro" id="IPR004740">
    <property type="entry name" value="Nuc_H_symport"/>
</dbReference>
<dbReference type="AlphaFoldDB" id="A0A7X1FTF9"/>
<dbReference type="PANTHER" id="PTHR23522">
    <property type="entry name" value="BLL5896 PROTEIN"/>
    <property type="match status" value="1"/>
</dbReference>
<keyword evidence="4 7" id="KW-0812">Transmembrane</keyword>
<dbReference type="GO" id="GO:0015213">
    <property type="term" value="F:uridine transmembrane transporter activity"/>
    <property type="evidence" value="ECO:0007669"/>
    <property type="project" value="TreeGrafter"/>
</dbReference>
<dbReference type="GO" id="GO:0015212">
    <property type="term" value="F:cytidine transmembrane transporter activity"/>
    <property type="evidence" value="ECO:0007669"/>
    <property type="project" value="TreeGrafter"/>
</dbReference>
<feature type="transmembrane region" description="Helical" evidence="7">
    <location>
        <begin position="224"/>
        <end position="245"/>
    </location>
</feature>
<feature type="transmembrane region" description="Helical" evidence="7">
    <location>
        <begin position="111"/>
        <end position="136"/>
    </location>
</feature>
<proteinExistence type="predicted"/>
<dbReference type="Proteomes" id="UP000566813">
    <property type="component" value="Unassembled WGS sequence"/>
</dbReference>
<evidence type="ECO:0000256" key="7">
    <source>
        <dbReference type="SAM" id="Phobius"/>
    </source>
</evidence>
<keyword evidence="9" id="KW-1185">Reference proteome</keyword>
<dbReference type="GO" id="GO:0005886">
    <property type="term" value="C:plasma membrane"/>
    <property type="evidence" value="ECO:0007669"/>
    <property type="project" value="UniProtKB-SubCell"/>
</dbReference>
<reference evidence="8 9" key="1">
    <citation type="submission" date="2020-08" db="EMBL/GenBank/DDBJ databases">
        <title>The genome sequence of type strain Novosphingobium flavum NBRC 111647.</title>
        <authorList>
            <person name="Liu Y."/>
        </authorList>
    </citation>
    <scope>NUCLEOTIDE SEQUENCE [LARGE SCALE GENOMIC DNA]</scope>
    <source>
        <strain evidence="8 9">NBRC 111647</strain>
    </source>
</reference>
<evidence type="ECO:0000256" key="6">
    <source>
        <dbReference type="ARBA" id="ARBA00023136"/>
    </source>
</evidence>
<keyword evidence="5 7" id="KW-1133">Transmembrane helix</keyword>
<evidence type="ECO:0000313" key="9">
    <source>
        <dbReference type="Proteomes" id="UP000566813"/>
    </source>
</evidence>
<feature type="transmembrane region" description="Helical" evidence="7">
    <location>
        <begin position="350"/>
        <end position="374"/>
    </location>
</feature>
<keyword evidence="6 7" id="KW-0472">Membrane</keyword>
<organism evidence="8 9">
    <name type="scientific">Novosphingobium flavum</name>
    <dbReference type="NCBI Taxonomy" id="1778672"/>
    <lineage>
        <taxon>Bacteria</taxon>
        <taxon>Pseudomonadati</taxon>
        <taxon>Pseudomonadota</taxon>
        <taxon>Alphaproteobacteria</taxon>
        <taxon>Sphingomonadales</taxon>
        <taxon>Sphingomonadaceae</taxon>
        <taxon>Novosphingobium</taxon>
    </lineage>
</organism>
<keyword evidence="3" id="KW-1003">Cell membrane</keyword>
<dbReference type="Gene3D" id="1.20.1250.20">
    <property type="entry name" value="MFS general substrate transporter like domains"/>
    <property type="match status" value="2"/>
</dbReference>
<feature type="transmembrane region" description="Helical" evidence="7">
    <location>
        <begin position="58"/>
        <end position="77"/>
    </location>
</feature>
<dbReference type="EMBL" id="JACLAW010000011">
    <property type="protein sequence ID" value="MBC2666679.1"/>
    <property type="molecule type" value="Genomic_DNA"/>
</dbReference>
<evidence type="ECO:0000256" key="5">
    <source>
        <dbReference type="ARBA" id="ARBA00022989"/>
    </source>
</evidence>
<evidence type="ECO:0000256" key="3">
    <source>
        <dbReference type="ARBA" id="ARBA00022475"/>
    </source>
</evidence>
<dbReference type="InterPro" id="IPR036259">
    <property type="entry name" value="MFS_trans_sf"/>
</dbReference>
<dbReference type="PANTHER" id="PTHR23522:SF4">
    <property type="entry name" value="NUCLEOSIDE PERMEASE NUPG-RELATED"/>
    <property type="match status" value="1"/>
</dbReference>
<sequence>MPIVDAGSGAQPTGKVARPLVAKLVAMMLLEFAVFGSWFATLGLVLSTHGAASVIGQAYFLSAIAAIVSPLFMGAVGDRFLAPRNLLSLLHLASAAIITAIPSALQGGDLTLTLVLIFCNMLFFQPTLGMVNAIALVELGEHQRIFPYIRVFGPLGWALAGICVGALGLSSSTGVFYFAAASSTALALVAQTLPKRPPPSVDSHFSLGDLVGARAFVLFRNRGFAVLMFCALLTSISLGIYNTFASPYLAALGIKNVAGVLAMGQLSELVFIVTIPFALSRIGMKWSLLLGMGLWGVRFALFILAAHGLLGAAYLSVIMHGICSDYFIVVAAMFIARCATPDLAAQAQSWLVLMISGFGAAIGSASSGKIFAAFVAPNAASGAVAWTPLLLLPLCLGAITCAVWIVLFPSARNSEADSVRPTAPLGGAGC</sequence>
<feature type="transmembrane region" description="Helical" evidence="7">
    <location>
        <begin position="386"/>
        <end position="408"/>
    </location>
</feature>
<name>A0A7X1FTF9_9SPHN</name>
<evidence type="ECO:0000256" key="4">
    <source>
        <dbReference type="ARBA" id="ARBA00022692"/>
    </source>
</evidence>
<dbReference type="SUPFAM" id="SSF103473">
    <property type="entry name" value="MFS general substrate transporter"/>
    <property type="match status" value="1"/>
</dbReference>
<dbReference type="Pfam" id="PF03825">
    <property type="entry name" value="Nuc_H_symport"/>
    <property type="match status" value="1"/>
</dbReference>
<comment type="subcellular location">
    <subcellularLocation>
        <location evidence="1">Cell membrane</location>
        <topology evidence="1">Multi-pass membrane protein</topology>
    </subcellularLocation>
</comment>
<keyword evidence="2" id="KW-0813">Transport</keyword>
<feature type="transmembrane region" description="Helical" evidence="7">
    <location>
        <begin position="86"/>
        <end position="105"/>
    </location>
</feature>
<evidence type="ECO:0000256" key="1">
    <source>
        <dbReference type="ARBA" id="ARBA00004651"/>
    </source>
</evidence>
<feature type="transmembrane region" description="Helical" evidence="7">
    <location>
        <begin position="257"/>
        <end position="279"/>
    </location>
</feature>
<comment type="caution">
    <text evidence="8">The sequence shown here is derived from an EMBL/GenBank/DDBJ whole genome shotgun (WGS) entry which is preliminary data.</text>
</comment>
<feature type="transmembrane region" description="Helical" evidence="7">
    <location>
        <begin position="312"/>
        <end position="338"/>
    </location>
</feature>